<name>C6W6T7_DYAFD</name>
<dbReference type="InterPro" id="IPR011519">
    <property type="entry name" value="UnbV_ASPIC"/>
</dbReference>
<dbReference type="PROSITE" id="PS51257">
    <property type="entry name" value="PROKAR_LIPOPROTEIN"/>
    <property type="match status" value="1"/>
</dbReference>
<organism evidence="3 4">
    <name type="scientific">Dyadobacter fermentans (strain ATCC 700827 / DSM 18053 / CIP 107007 / KCTC 52180 / NS114)</name>
    <dbReference type="NCBI Taxonomy" id="471854"/>
    <lineage>
        <taxon>Bacteria</taxon>
        <taxon>Pseudomonadati</taxon>
        <taxon>Bacteroidota</taxon>
        <taxon>Cytophagia</taxon>
        <taxon>Cytophagales</taxon>
        <taxon>Spirosomataceae</taxon>
        <taxon>Dyadobacter</taxon>
    </lineage>
</organism>
<dbReference type="RefSeq" id="WP_015814389.1">
    <property type="nucleotide sequence ID" value="NC_013037.1"/>
</dbReference>
<proteinExistence type="predicted"/>
<dbReference type="InterPro" id="IPR028994">
    <property type="entry name" value="Integrin_alpha_N"/>
</dbReference>
<dbReference type="STRING" id="471854.Dfer_4948"/>
<dbReference type="HOGENOM" id="CLU_281416_0_0_10"/>
<sequence length="1183" mass="131085">MSAKRLLPVLIGVVLLVSCKKELKTFTELPAGETGIHFSNRIAENDTMNILAFEYVYNGGGVALGDFNNDSLPDVYFTGNTTPNKLYLNKGDFKFEDVTDQAGVAPKDKWSTGVALVDINHDNLLDIYVCASVRKSAQQRENLLYVNQGLNADKVPVFKEMAKEYGIADTTHTTNAAFFDYDNDGDLDLFLIVNEMDDNNFPNKYHKKIVDGSSRRTDRLYRNDWDAKLNHPVFTNVSREAGVLIEGYSLGINVTDVNQDGWKDVYITNDYLTNDLLYINNGNGTFTDRAPTYFKHTSHSAMGNDVADLNNDGLMDVVAVDMMPATNRRKKMMTPANSYVTYQNNELFGYQYQVARNTLQLNMGSAVPEDKSPVFSEIGLLSGVAETDWSWTPMVTDFDNDGLRDMIITNGFPRDITDLDFIAYRNEVSSIMAPMMMLDYIPSVRITNFAFKNKGDLTFEDVSKDWGIETPGFSNGAAYADLDNDGDLDYIVNNINDSAMVYRNNSIQLRPQESNYLRIAFKGERYNGAGIGAIAEITLANGKKQVAENSPYRGYLSTVEPVLHFGLGKESAVQEVKVTWPGGKTQVLKNVKGNQTLVVREKDAGAAPGDRKTPAIPLFKDITSELNVSYKHSEMDVIDFNVQKLLPHKMSQYGPALAAGDVNGDGLEDVFVGGAYQNKGRFLLQQPDGKFTVADLLPGADGLEKASEDMGVLLFDADLDKDLDLYIVSGSYEIQEGSEALRNVLYLNDGKGQFKQDTAALPAFLVNGSCVKAVDFDRDGDLDLFVGGRVESGKYPKPVSSYILRNDSKGDLVRFSNVTRAVAPDLAEIGLVCDALWTDYDNDGWADLLLAGEWMAPTFLKNEKGKFKKVATGLEAKKGWWGSLAAGDFDNDGDMDYIGGNLGVNTLSRASESRPVSVYAKDFNNDGYFDAIPTIFYRAQDDSYKEFPYNTRDDMGKQVIQVRQRFQEYGKFAETTLTQILKPEELKDALHLSATWMKSSYIENLGNNQFTIRELPVQAQFAPLFGMIADDFDQDGNLDLMLSGNDYGSEVSVGRYDAMYGLVLKGDGKGNFHPLSILESGYMAPGNMKALVRLASANGKYLSATSQNRDMIRFHEAQKAVRKVDLADGETSVILHFKNGKSRKEEPGYGSSFLSQSSHTLFVPEYVSSITIINSKGGKRQAK</sequence>
<gene>
    <name evidence="3" type="ordered locus">Dfer_4948</name>
</gene>
<dbReference type="EMBL" id="CP001619">
    <property type="protein sequence ID" value="ACT96148.1"/>
    <property type="molecule type" value="Genomic_DNA"/>
</dbReference>
<dbReference type="PANTHER" id="PTHR16026">
    <property type="entry name" value="CARTILAGE ACIDIC PROTEIN 1"/>
    <property type="match status" value="1"/>
</dbReference>
<dbReference type="InterPro" id="IPR027039">
    <property type="entry name" value="Crtac1"/>
</dbReference>
<dbReference type="eggNOG" id="COG4888">
    <property type="taxonomic scope" value="Bacteria"/>
</dbReference>
<dbReference type="InterPro" id="IPR013517">
    <property type="entry name" value="FG-GAP"/>
</dbReference>
<dbReference type="Pfam" id="PF07593">
    <property type="entry name" value="UnbV_ASPIC"/>
    <property type="match status" value="1"/>
</dbReference>
<dbReference type="Proteomes" id="UP000002011">
    <property type="component" value="Chromosome"/>
</dbReference>
<dbReference type="SUPFAM" id="SSF69318">
    <property type="entry name" value="Integrin alpha N-terminal domain"/>
    <property type="match status" value="3"/>
</dbReference>
<dbReference type="Gene3D" id="2.130.10.130">
    <property type="entry name" value="Integrin alpha, N-terminal"/>
    <property type="match status" value="3"/>
</dbReference>
<feature type="domain" description="ASPIC/UnbV" evidence="2">
    <location>
        <begin position="530"/>
        <end position="597"/>
    </location>
</feature>
<accession>C6W6T7</accession>
<dbReference type="AlphaFoldDB" id="C6W6T7"/>
<evidence type="ECO:0000313" key="4">
    <source>
        <dbReference type="Proteomes" id="UP000002011"/>
    </source>
</evidence>
<keyword evidence="4" id="KW-1185">Reference proteome</keyword>
<dbReference type="PANTHER" id="PTHR16026:SF0">
    <property type="entry name" value="CARTILAGE ACIDIC PROTEIN 1"/>
    <property type="match status" value="1"/>
</dbReference>
<evidence type="ECO:0000259" key="2">
    <source>
        <dbReference type="Pfam" id="PF07593"/>
    </source>
</evidence>
<dbReference type="Pfam" id="PF13517">
    <property type="entry name" value="FG-GAP_3"/>
    <property type="match status" value="4"/>
</dbReference>
<reference evidence="3 4" key="1">
    <citation type="journal article" date="2009" name="Stand. Genomic Sci.">
        <title>Complete genome sequence of Dyadobacter fermentans type strain (NS114).</title>
        <authorList>
            <person name="Lang E."/>
            <person name="Lapidus A."/>
            <person name="Chertkov O."/>
            <person name="Brettin T."/>
            <person name="Detter J.C."/>
            <person name="Han C."/>
            <person name="Copeland A."/>
            <person name="Glavina Del Rio T."/>
            <person name="Nolan M."/>
            <person name="Chen F."/>
            <person name="Lucas S."/>
            <person name="Tice H."/>
            <person name="Cheng J.F."/>
            <person name="Land M."/>
            <person name="Hauser L."/>
            <person name="Chang Y.J."/>
            <person name="Jeffries C.D."/>
            <person name="Kopitz M."/>
            <person name="Bruce D."/>
            <person name="Goodwin L."/>
            <person name="Pitluck S."/>
            <person name="Ovchinnikova G."/>
            <person name="Pati A."/>
            <person name="Ivanova N."/>
            <person name="Mavrommatis K."/>
            <person name="Chen A."/>
            <person name="Palaniappan K."/>
            <person name="Chain P."/>
            <person name="Bristow J."/>
            <person name="Eisen J.A."/>
            <person name="Markowitz V."/>
            <person name="Hugenholtz P."/>
            <person name="Goker M."/>
            <person name="Rohde M."/>
            <person name="Kyrpides N.C."/>
            <person name="Klenk H.P."/>
        </authorList>
    </citation>
    <scope>NUCLEOTIDE SEQUENCE [LARGE SCALE GENOMIC DNA]</scope>
    <source>
        <strain evidence="4">ATCC 700827 / DSM 18053 / CIP 107007 / KCTC 52180 / NS114</strain>
    </source>
</reference>
<evidence type="ECO:0000256" key="1">
    <source>
        <dbReference type="ARBA" id="ARBA00022729"/>
    </source>
</evidence>
<dbReference type="OrthoDB" id="1488345at2"/>
<dbReference type="KEGG" id="dfe:Dfer_4948"/>
<evidence type="ECO:0000313" key="3">
    <source>
        <dbReference type="EMBL" id="ACT96148.1"/>
    </source>
</evidence>
<keyword evidence="1" id="KW-0732">Signal</keyword>
<protein>
    <submittedName>
        <fullName evidence="3">ASPIC/UnbV domain protein</fullName>
    </submittedName>
</protein>